<dbReference type="InterPro" id="IPR002867">
    <property type="entry name" value="IBR_dom"/>
</dbReference>
<evidence type="ECO:0000256" key="7">
    <source>
        <dbReference type="ARBA" id="ARBA00022786"/>
    </source>
</evidence>
<dbReference type="EMBL" id="ML976757">
    <property type="protein sequence ID" value="KAF1965726.1"/>
    <property type="molecule type" value="Genomic_DNA"/>
</dbReference>
<feature type="domain" description="RING-type" evidence="11">
    <location>
        <begin position="8"/>
        <end position="230"/>
    </location>
</feature>
<dbReference type="OrthoDB" id="1431934at2759"/>
<evidence type="ECO:0000259" key="11">
    <source>
        <dbReference type="PROSITE" id="PS51873"/>
    </source>
</evidence>
<feature type="non-terminal residue" evidence="12">
    <location>
        <position position="233"/>
    </location>
</feature>
<evidence type="ECO:0000259" key="10">
    <source>
        <dbReference type="PROSITE" id="PS50089"/>
    </source>
</evidence>
<keyword evidence="4" id="KW-0479">Metal-binding</keyword>
<dbReference type="Pfam" id="PF01485">
    <property type="entry name" value="IBR"/>
    <property type="match status" value="1"/>
</dbReference>
<dbReference type="PANTHER" id="PTHR11685">
    <property type="entry name" value="RBR FAMILY RING FINGER AND IBR DOMAIN-CONTAINING"/>
    <property type="match status" value="1"/>
</dbReference>
<reference evidence="12" key="1">
    <citation type="journal article" date="2020" name="Stud. Mycol.">
        <title>101 Dothideomycetes genomes: a test case for predicting lifestyles and emergence of pathogens.</title>
        <authorList>
            <person name="Haridas S."/>
            <person name="Albert R."/>
            <person name="Binder M."/>
            <person name="Bloem J."/>
            <person name="Labutti K."/>
            <person name="Salamov A."/>
            <person name="Andreopoulos B."/>
            <person name="Baker S."/>
            <person name="Barry K."/>
            <person name="Bills G."/>
            <person name="Bluhm B."/>
            <person name="Cannon C."/>
            <person name="Castanera R."/>
            <person name="Culley D."/>
            <person name="Daum C."/>
            <person name="Ezra D."/>
            <person name="Gonzalez J."/>
            <person name="Henrissat B."/>
            <person name="Kuo A."/>
            <person name="Liang C."/>
            <person name="Lipzen A."/>
            <person name="Lutzoni F."/>
            <person name="Magnuson J."/>
            <person name="Mondo S."/>
            <person name="Nolan M."/>
            <person name="Ohm R."/>
            <person name="Pangilinan J."/>
            <person name="Park H.-J."/>
            <person name="Ramirez L."/>
            <person name="Alfaro M."/>
            <person name="Sun H."/>
            <person name="Tritt A."/>
            <person name="Yoshinaga Y."/>
            <person name="Zwiers L.-H."/>
            <person name="Turgeon B."/>
            <person name="Goodwin S."/>
            <person name="Spatafora J."/>
            <person name="Crous P."/>
            <person name="Grigoriev I."/>
        </authorList>
    </citation>
    <scope>NUCLEOTIDE SEQUENCE</scope>
    <source>
        <strain evidence="12">CBS 107.79</strain>
    </source>
</reference>
<feature type="domain" description="RING-type" evidence="10">
    <location>
        <begin position="12"/>
        <end position="59"/>
    </location>
</feature>
<keyword evidence="8" id="KW-0862">Zinc</keyword>
<dbReference type="Gene3D" id="1.20.120.1750">
    <property type="match status" value="1"/>
</dbReference>
<proteinExistence type="predicted"/>
<keyword evidence="6 9" id="KW-0863">Zinc-finger</keyword>
<dbReference type="PROSITE" id="PS50089">
    <property type="entry name" value="ZF_RING_2"/>
    <property type="match status" value="1"/>
</dbReference>
<evidence type="ECO:0000256" key="2">
    <source>
        <dbReference type="ARBA" id="ARBA00012251"/>
    </source>
</evidence>
<evidence type="ECO:0000256" key="5">
    <source>
        <dbReference type="ARBA" id="ARBA00022737"/>
    </source>
</evidence>
<dbReference type="InterPro" id="IPR013083">
    <property type="entry name" value="Znf_RING/FYVE/PHD"/>
</dbReference>
<keyword evidence="13" id="KW-1185">Reference proteome</keyword>
<feature type="non-terminal residue" evidence="12">
    <location>
        <position position="1"/>
    </location>
</feature>
<dbReference type="Proteomes" id="UP000800036">
    <property type="component" value="Unassembled WGS sequence"/>
</dbReference>
<sequence>RQQETPTYNHECVVCGHNQRLQDFTTLAKCSHGPVLCAQCFTAWITTQVHESKDKIRCPETACSVTLEHAEIKQYTSLATFNHYDTYATLSFLARDPNFRWCMRPHCGSGQIHEGGLEGNIFSCIACGFRVCVFHEREWHEGETCDDFERRVKQKEEQRVQEAASAKAISKLTKKCPGDRCGWNIEKNGGCDHMTCARCRYEFCWLCLAPYDSIRQDGNSAHRSGCQYHSSRV</sequence>
<dbReference type="InterPro" id="IPR031127">
    <property type="entry name" value="E3_UB_ligase_RBR"/>
</dbReference>
<dbReference type="GO" id="GO:0008270">
    <property type="term" value="F:zinc ion binding"/>
    <property type="evidence" value="ECO:0007669"/>
    <property type="project" value="UniProtKB-KW"/>
</dbReference>
<dbReference type="CDD" id="cd20335">
    <property type="entry name" value="BRcat_RBR"/>
    <property type="match status" value="1"/>
</dbReference>
<name>A0A6A5US43_9PLEO</name>
<dbReference type="GO" id="GO:0061630">
    <property type="term" value="F:ubiquitin protein ligase activity"/>
    <property type="evidence" value="ECO:0007669"/>
    <property type="project" value="UniProtKB-EC"/>
</dbReference>
<evidence type="ECO:0000256" key="4">
    <source>
        <dbReference type="ARBA" id="ARBA00022723"/>
    </source>
</evidence>
<protein>
    <recommendedName>
        <fullName evidence="2">RBR-type E3 ubiquitin transferase</fullName>
        <ecNumber evidence="2">2.3.2.31</ecNumber>
    </recommendedName>
</protein>
<gene>
    <name evidence="12" type="ORF">BU23DRAFT_423511</name>
</gene>
<keyword evidence="7" id="KW-0833">Ubl conjugation pathway</keyword>
<accession>A0A6A5US43</accession>
<dbReference type="AlphaFoldDB" id="A0A6A5US43"/>
<dbReference type="PROSITE" id="PS51873">
    <property type="entry name" value="TRIAD"/>
    <property type="match status" value="1"/>
</dbReference>
<evidence type="ECO:0000313" key="13">
    <source>
        <dbReference type="Proteomes" id="UP000800036"/>
    </source>
</evidence>
<evidence type="ECO:0000256" key="6">
    <source>
        <dbReference type="ARBA" id="ARBA00022771"/>
    </source>
</evidence>
<evidence type="ECO:0000256" key="9">
    <source>
        <dbReference type="PROSITE-ProRule" id="PRU00175"/>
    </source>
</evidence>
<dbReference type="Pfam" id="PF22191">
    <property type="entry name" value="IBR_1"/>
    <property type="match status" value="1"/>
</dbReference>
<dbReference type="SMART" id="SM00647">
    <property type="entry name" value="IBR"/>
    <property type="match status" value="2"/>
</dbReference>
<comment type="catalytic activity">
    <reaction evidence="1">
        <text>[E2 ubiquitin-conjugating enzyme]-S-ubiquitinyl-L-cysteine + [acceptor protein]-L-lysine = [E2 ubiquitin-conjugating enzyme]-L-cysteine + [acceptor protein]-N(6)-ubiquitinyl-L-lysine.</text>
        <dbReference type="EC" id="2.3.2.31"/>
    </reaction>
</comment>
<evidence type="ECO:0000313" key="12">
    <source>
        <dbReference type="EMBL" id="KAF1965726.1"/>
    </source>
</evidence>
<dbReference type="InterPro" id="IPR044066">
    <property type="entry name" value="TRIAD_supradom"/>
</dbReference>
<dbReference type="InterPro" id="IPR001841">
    <property type="entry name" value="Znf_RING"/>
</dbReference>
<dbReference type="EC" id="2.3.2.31" evidence="2"/>
<evidence type="ECO:0000256" key="1">
    <source>
        <dbReference type="ARBA" id="ARBA00001798"/>
    </source>
</evidence>
<keyword evidence="3" id="KW-0808">Transferase</keyword>
<evidence type="ECO:0000256" key="8">
    <source>
        <dbReference type="ARBA" id="ARBA00022833"/>
    </source>
</evidence>
<dbReference type="GO" id="GO:0016567">
    <property type="term" value="P:protein ubiquitination"/>
    <property type="evidence" value="ECO:0007669"/>
    <property type="project" value="InterPro"/>
</dbReference>
<dbReference type="SUPFAM" id="SSF57850">
    <property type="entry name" value="RING/U-box"/>
    <property type="match status" value="3"/>
</dbReference>
<organism evidence="12 13">
    <name type="scientific">Bimuria novae-zelandiae CBS 107.79</name>
    <dbReference type="NCBI Taxonomy" id="1447943"/>
    <lineage>
        <taxon>Eukaryota</taxon>
        <taxon>Fungi</taxon>
        <taxon>Dikarya</taxon>
        <taxon>Ascomycota</taxon>
        <taxon>Pezizomycotina</taxon>
        <taxon>Dothideomycetes</taxon>
        <taxon>Pleosporomycetidae</taxon>
        <taxon>Pleosporales</taxon>
        <taxon>Massarineae</taxon>
        <taxon>Didymosphaeriaceae</taxon>
        <taxon>Bimuria</taxon>
    </lineage>
</organism>
<dbReference type="Gene3D" id="3.30.40.10">
    <property type="entry name" value="Zinc/RING finger domain, C3HC4 (zinc finger)"/>
    <property type="match status" value="1"/>
</dbReference>
<evidence type="ECO:0000256" key="3">
    <source>
        <dbReference type="ARBA" id="ARBA00022679"/>
    </source>
</evidence>
<keyword evidence="5" id="KW-0677">Repeat</keyword>